<keyword evidence="3" id="KW-0012">Acyltransferase</keyword>
<dbReference type="PANTHER" id="PTHR34069:SF2">
    <property type="entry name" value="BETA-KETOACYL-[ACYL-CARRIER-PROTEIN] SYNTHASE III"/>
    <property type="match status" value="1"/>
</dbReference>
<gene>
    <name evidence="6" type="primary">fabH</name>
    <name evidence="6" type="ORF">GCM10010305_57380</name>
</gene>
<dbReference type="EMBL" id="BMUL01000021">
    <property type="protein sequence ID" value="GHB06699.1"/>
    <property type="molecule type" value="Genomic_DNA"/>
</dbReference>
<keyword evidence="1" id="KW-0963">Cytoplasm</keyword>
<dbReference type="SUPFAM" id="SSF53901">
    <property type="entry name" value="Thiolase-like"/>
    <property type="match status" value="1"/>
</dbReference>
<accession>A0A918WCX3</accession>
<evidence type="ECO:0000256" key="1">
    <source>
        <dbReference type="ARBA" id="ARBA00022490"/>
    </source>
</evidence>
<dbReference type="NCBIfam" id="NF006829">
    <property type="entry name" value="PRK09352.1"/>
    <property type="match status" value="1"/>
</dbReference>
<evidence type="ECO:0000259" key="4">
    <source>
        <dbReference type="Pfam" id="PF08541"/>
    </source>
</evidence>
<feature type="domain" description="Beta-ketoacyl-[acyl-carrier-protein] synthase III N-terminal" evidence="5">
    <location>
        <begin position="134"/>
        <end position="208"/>
    </location>
</feature>
<protein>
    <submittedName>
        <fullName evidence="6">3-oxoacyl-[acyl-carrier-protein] synthase 3</fullName>
    </submittedName>
</protein>
<dbReference type="PANTHER" id="PTHR34069">
    <property type="entry name" value="3-OXOACYL-[ACYL-CARRIER-PROTEIN] SYNTHASE 3"/>
    <property type="match status" value="1"/>
</dbReference>
<feature type="domain" description="Beta-ketoacyl-[acyl-carrier-protein] synthase III C-terminal" evidence="4">
    <location>
        <begin position="262"/>
        <end position="351"/>
    </location>
</feature>
<name>A0A918WCX3_9ACTN</name>
<keyword evidence="7" id="KW-1185">Reference proteome</keyword>
<sequence>MSRTTSPCVTGVWYTQGGELEPSAPASATTLGVLGTGSYLPSRTVANDEIASRTGVTEEWILRKTGIRSRHYAAAHEATSDLAAHAARAALADAGIRPGQLSYVMVATSTPDHPQPATAAIVQHLIGAENAAAFDVNAVCTGFLFALNTAHRIVPEDGYGLVIGADIYSRIVNPTDRRTAVLFGDGAGAVVIGPVDRPAGLIATNLRTFGDLHRTIEVPAGGSRLPARHHGPDDPAHYFAMHGRAVRDFVTERLPSAVKEILRDTDTTPDSVQHFIPHQANGQMLQEIAPTLGLDHAVHHLVVESTANTGAASVPLTLDLVNGRGALKDGDTVLLSAFGGGMSIGTTLLRWAA</sequence>
<dbReference type="AlphaFoldDB" id="A0A918WCX3"/>
<dbReference type="GO" id="GO:0006633">
    <property type="term" value="P:fatty acid biosynthetic process"/>
    <property type="evidence" value="ECO:0007669"/>
    <property type="project" value="InterPro"/>
</dbReference>
<dbReference type="Proteomes" id="UP000644020">
    <property type="component" value="Unassembled WGS sequence"/>
</dbReference>
<comment type="caution">
    <text evidence="6">The sequence shown here is derived from an EMBL/GenBank/DDBJ whole genome shotgun (WGS) entry which is preliminary data.</text>
</comment>
<keyword evidence="2" id="KW-0808">Transferase</keyword>
<dbReference type="Gene3D" id="3.40.47.10">
    <property type="match status" value="1"/>
</dbReference>
<dbReference type="InterPro" id="IPR016039">
    <property type="entry name" value="Thiolase-like"/>
</dbReference>
<evidence type="ECO:0000256" key="3">
    <source>
        <dbReference type="ARBA" id="ARBA00023315"/>
    </source>
</evidence>
<dbReference type="Pfam" id="PF08541">
    <property type="entry name" value="ACP_syn_III_C"/>
    <property type="match status" value="1"/>
</dbReference>
<evidence type="ECO:0000313" key="6">
    <source>
        <dbReference type="EMBL" id="GHB06699.1"/>
    </source>
</evidence>
<dbReference type="InterPro" id="IPR013747">
    <property type="entry name" value="ACP_syn_III_C"/>
</dbReference>
<dbReference type="GO" id="GO:0004315">
    <property type="term" value="F:3-oxoacyl-[acyl-carrier-protein] synthase activity"/>
    <property type="evidence" value="ECO:0007669"/>
    <property type="project" value="InterPro"/>
</dbReference>
<dbReference type="GO" id="GO:0044550">
    <property type="term" value="P:secondary metabolite biosynthetic process"/>
    <property type="evidence" value="ECO:0007669"/>
    <property type="project" value="TreeGrafter"/>
</dbReference>
<evidence type="ECO:0000259" key="5">
    <source>
        <dbReference type="Pfam" id="PF08545"/>
    </source>
</evidence>
<dbReference type="InterPro" id="IPR013751">
    <property type="entry name" value="ACP_syn_III_N"/>
</dbReference>
<reference evidence="6" key="2">
    <citation type="submission" date="2020-09" db="EMBL/GenBank/DDBJ databases">
        <authorList>
            <person name="Sun Q."/>
            <person name="Ohkuma M."/>
        </authorList>
    </citation>
    <scope>NUCLEOTIDE SEQUENCE</scope>
    <source>
        <strain evidence="6">JCM 4518</strain>
    </source>
</reference>
<dbReference type="RefSeq" id="WP_189982687.1">
    <property type="nucleotide sequence ID" value="NZ_BMUL01000021.1"/>
</dbReference>
<evidence type="ECO:0000256" key="2">
    <source>
        <dbReference type="ARBA" id="ARBA00022679"/>
    </source>
</evidence>
<reference evidence="6" key="1">
    <citation type="journal article" date="2014" name="Int. J. Syst. Evol. Microbiol.">
        <title>Complete genome sequence of Corynebacterium casei LMG S-19264T (=DSM 44701T), isolated from a smear-ripened cheese.</title>
        <authorList>
            <consortium name="US DOE Joint Genome Institute (JGI-PGF)"/>
            <person name="Walter F."/>
            <person name="Albersmeier A."/>
            <person name="Kalinowski J."/>
            <person name="Ruckert C."/>
        </authorList>
    </citation>
    <scope>NUCLEOTIDE SEQUENCE</scope>
    <source>
        <strain evidence="6">JCM 4518</strain>
    </source>
</reference>
<dbReference type="CDD" id="cd00830">
    <property type="entry name" value="KAS_III"/>
    <property type="match status" value="1"/>
</dbReference>
<evidence type="ECO:0000313" key="7">
    <source>
        <dbReference type="Proteomes" id="UP000644020"/>
    </source>
</evidence>
<dbReference type="Pfam" id="PF08545">
    <property type="entry name" value="ACP_syn_III"/>
    <property type="match status" value="1"/>
</dbReference>
<organism evidence="6 7">
    <name type="scientific">Streptomyces termitum</name>
    <dbReference type="NCBI Taxonomy" id="67368"/>
    <lineage>
        <taxon>Bacteria</taxon>
        <taxon>Bacillati</taxon>
        <taxon>Actinomycetota</taxon>
        <taxon>Actinomycetes</taxon>
        <taxon>Kitasatosporales</taxon>
        <taxon>Streptomycetaceae</taxon>
        <taxon>Streptomyces</taxon>
    </lineage>
</organism>
<proteinExistence type="predicted"/>